<reference evidence="5 6" key="1">
    <citation type="submission" date="2019-11" db="EMBL/GenBank/DDBJ databases">
        <title>Comparative genomics of hydrocarbon-degrading Desulfosarcina strains.</title>
        <authorList>
            <person name="Watanabe M."/>
            <person name="Kojima H."/>
            <person name="Fukui M."/>
        </authorList>
    </citation>
    <scope>NUCLEOTIDE SEQUENCE [LARGE SCALE GENOMIC DNA]</scope>
    <source>
        <strain evidence="5 6">28bB2T</strain>
    </source>
</reference>
<dbReference type="PANTHER" id="PTHR33397:SF5">
    <property type="entry name" value="RNASE YUTE-RELATED"/>
    <property type="match status" value="1"/>
</dbReference>
<dbReference type="Gene3D" id="1.20.120.580">
    <property type="entry name" value="bsu32300-like"/>
    <property type="match status" value="1"/>
</dbReference>
<keyword evidence="1" id="KW-1277">Toxin-antitoxin system</keyword>
<evidence type="ECO:0000256" key="2">
    <source>
        <dbReference type="ARBA" id="ARBA00022722"/>
    </source>
</evidence>
<comment type="similarity">
    <text evidence="4">Belongs to the HepT RNase toxin family.</text>
</comment>
<dbReference type="Pfam" id="PF01934">
    <property type="entry name" value="HepT-like"/>
    <property type="match status" value="1"/>
</dbReference>
<dbReference type="GO" id="GO:0016787">
    <property type="term" value="F:hydrolase activity"/>
    <property type="evidence" value="ECO:0007669"/>
    <property type="project" value="UniProtKB-KW"/>
</dbReference>
<dbReference type="PANTHER" id="PTHR33397">
    <property type="entry name" value="UPF0331 PROTEIN YUTE"/>
    <property type="match status" value="1"/>
</dbReference>
<dbReference type="GO" id="GO:0110001">
    <property type="term" value="C:toxin-antitoxin complex"/>
    <property type="evidence" value="ECO:0007669"/>
    <property type="project" value="InterPro"/>
</dbReference>
<dbReference type="RefSeq" id="WP_155309094.1">
    <property type="nucleotide sequence ID" value="NZ_AP021876.1"/>
</dbReference>
<protein>
    <recommendedName>
        <fullName evidence="7">DUF86 domain-containing protein</fullName>
    </recommendedName>
</protein>
<evidence type="ECO:0000256" key="3">
    <source>
        <dbReference type="ARBA" id="ARBA00022801"/>
    </source>
</evidence>
<keyword evidence="2" id="KW-0540">Nuclease</keyword>
<proteinExistence type="inferred from homology"/>
<dbReference type="Proteomes" id="UP000425960">
    <property type="component" value="Chromosome"/>
</dbReference>
<dbReference type="GO" id="GO:0004540">
    <property type="term" value="F:RNA nuclease activity"/>
    <property type="evidence" value="ECO:0007669"/>
    <property type="project" value="InterPro"/>
</dbReference>
<evidence type="ECO:0008006" key="7">
    <source>
        <dbReference type="Google" id="ProtNLM"/>
    </source>
</evidence>
<dbReference type="KEGG" id="dov:DSCO28_08470"/>
<name>A0A5K7ZHE7_9BACT</name>
<keyword evidence="3" id="KW-0378">Hydrolase</keyword>
<evidence type="ECO:0000256" key="4">
    <source>
        <dbReference type="ARBA" id="ARBA00024207"/>
    </source>
</evidence>
<organism evidence="5 6">
    <name type="scientific">Desulfosarcina ovata subsp. sediminis</name>
    <dbReference type="NCBI Taxonomy" id="885957"/>
    <lineage>
        <taxon>Bacteria</taxon>
        <taxon>Pseudomonadati</taxon>
        <taxon>Thermodesulfobacteriota</taxon>
        <taxon>Desulfobacteria</taxon>
        <taxon>Desulfobacterales</taxon>
        <taxon>Desulfosarcinaceae</taxon>
        <taxon>Desulfosarcina</taxon>
    </lineage>
</organism>
<evidence type="ECO:0000256" key="1">
    <source>
        <dbReference type="ARBA" id="ARBA00022649"/>
    </source>
</evidence>
<gene>
    <name evidence="5" type="ORF">DSCO28_08470</name>
</gene>
<dbReference type="InterPro" id="IPR052379">
    <property type="entry name" value="Type_VII_TA_RNase"/>
</dbReference>
<dbReference type="InterPro" id="IPR008201">
    <property type="entry name" value="HepT-like"/>
</dbReference>
<dbReference type="EMBL" id="AP021876">
    <property type="protein sequence ID" value="BBO80281.1"/>
    <property type="molecule type" value="Genomic_DNA"/>
</dbReference>
<accession>A0A5K7ZHE7</accession>
<dbReference type="SUPFAM" id="SSF81593">
    <property type="entry name" value="Nucleotidyltransferase substrate binding subunit/domain"/>
    <property type="match status" value="1"/>
</dbReference>
<evidence type="ECO:0000313" key="5">
    <source>
        <dbReference type="EMBL" id="BBO80281.1"/>
    </source>
</evidence>
<dbReference type="InterPro" id="IPR037038">
    <property type="entry name" value="HepT-like_sf"/>
</dbReference>
<evidence type="ECO:0000313" key="6">
    <source>
        <dbReference type="Proteomes" id="UP000425960"/>
    </source>
</evidence>
<dbReference type="AlphaFoldDB" id="A0A5K7ZHE7"/>
<sequence length="139" mass="16215">MKIDPIRITGYLTEIRRNSTALQELIEKNELYPDSIPLKAAKYILIELAEAISNTIQHILAKQKGIPVSGYIDTIVKAHDHALISEDLFQKLKPFFDFRNSLIHRYWIIDDQKLIENIKKGKKDFDQFIDEIESYTNPK</sequence>